<dbReference type="RefSeq" id="WP_047784781.1">
    <property type="nucleotide sequence ID" value="NZ_JZWI01000012.1"/>
</dbReference>
<gene>
    <name evidence="3" type="ORF">VPARA_25270</name>
</gene>
<evidence type="ECO:0000313" key="3">
    <source>
        <dbReference type="EMBL" id="KLN56223.1"/>
    </source>
</evidence>
<dbReference type="Proteomes" id="UP000035170">
    <property type="component" value="Unassembled WGS sequence"/>
</dbReference>
<accession>A0A0H2M1B8</accession>
<evidence type="ECO:0000313" key="4">
    <source>
        <dbReference type="Proteomes" id="UP000035170"/>
    </source>
</evidence>
<dbReference type="Pfam" id="PF01323">
    <property type="entry name" value="DSBA"/>
    <property type="match status" value="1"/>
</dbReference>
<name>A0A0H2M1B8_VARPD</name>
<sequence>MAAVNDNTSAAGATLHYVFDPMCGWCYAAAPLVEAVRNVPGLKVEFHGGGMMTGTNRRAITPQWRDYVMPHDRRIAELTGQPFGEGYFDGLLRDTGAVMDSEPPTTAVLAAEALREGAGLDMIHRLQRAHYVEGRRIADADVLGALATDLGFDADAFASAFSRLAGEATSEHIAASRRFLQRAGGQGFPTFVLAQADGTASRIDIGPWLGRAEEWKAQLARLVVPSPSPATTTTTAAGAGPMSCEPDSCAA</sequence>
<comment type="caution">
    <text evidence="3">The sequence shown here is derived from an EMBL/GenBank/DDBJ whole genome shotgun (WGS) entry which is preliminary data.</text>
</comment>
<feature type="region of interest" description="Disordered" evidence="1">
    <location>
        <begin position="226"/>
        <end position="251"/>
    </location>
</feature>
<feature type="compositionally biased region" description="Low complexity" evidence="1">
    <location>
        <begin position="229"/>
        <end position="241"/>
    </location>
</feature>
<dbReference type="CDD" id="cd03025">
    <property type="entry name" value="DsbA_FrnE_like"/>
    <property type="match status" value="1"/>
</dbReference>
<dbReference type="EMBL" id="JZWI01000012">
    <property type="protein sequence ID" value="KLN56223.1"/>
    <property type="molecule type" value="Genomic_DNA"/>
</dbReference>
<organism evidence="3 4">
    <name type="scientific">Variovorax paradoxus</name>
    <dbReference type="NCBI Taxonomy" id="34073"/>
    <lineage>
        <taxon>Bacteria</taxon>
        <taxon>Pseudomonadati</taxon>
        <taxon>Pseudomonadota</taxon>
        <taxon>Betaproteobacteria</taxon>
        <taxon>Burkholderiales</taxon>
        <taxon>Comamonadaceae</taxon>
        <taxon>Variovorax</taxon>
    </lineage>
</organism>
<dbReference type="InterPro" id="IPR036249">
    <property type="entry name" value="Thioredoxin-like_sf"/>
</dbReference>
<dbReference type="PANTHER" id="PTHR13887:SF51">
    <property type="entry name" value="DSBA FAMILY PROTEIN"/>
    <property type="match status" value="1"/>
</dbReference>
<dbReference type="SUPFAM" id="SSF52833">
    <property type="entry name" value="Thioredoxin-like"/>
    <property type="match status" value="1"/>
</dbReference>
<dbReference type="InterPro" id="IPR001853">
    <property type="entry name" value="DSBA-like_thioredoxin_dom"/>
</dbReference>
<reference evidence="3 4" key="1">
    <citation type="submission" date="2015-03" db="EMBL/GenBank/DDBJ databases">
        <title>Genome sequence of Variovorax paradoxus TBEA6.</title>
        <authorList>
            <person name="Poehlein A."/>
            <person name="Schuldes J."/>
            <person name="Wuebbeler J.H."/>
            <person name="Hiessl S."/>
            <person name="Steinbuechel A."/>
            <person name="Daniel R."/>
        </authorList>
    </citation>
    <scope>NUCLEOTIDE SEQUENCE [LARGE SCALE GENOMIC DNA]</scope>
    <source>
        <strain evidence="3 4">TBEA6</strain>
    </source>
</reference>
<evidence type="ECO:0000259" key="2">
    <source>
        <dbReference type="Pfam" id="PF01323"/>
    </source>
</evidence>
<keyword evidence="4" id="KW-1185">Reference proteome</keyword>
<dbReference type="Gene3D" id="3.40.30.10">
    <property type="entry name" value="Glutaredoxin"/>
    <property type="match status" value="1"/>
</dbReference>
<dbReference type="PANTHER" id="PTHR13887">
    <property type="entry name" value="GLUTATHIONE S-TRANSFERASE KAPPA"/>
    <property type="match status" value="1"/>
</dbReference>
<dbReference type="AlphaFoldDB" id="A0A0H2M1B8"/>
<protein>
    <submittedName>
        <fullName evidence="3">DSBA-like thioredoxin domain protein</fullName>
    </submittedName>
</protein>
<dbReference type="GO" id="GO:0016491">
    <property type="term" value="F:oxidoreductase activity"/>
    <property type="evidence" value="ECO:0007669"/>
    <property type="project" value="InterPro"/>
</dbReference>
<evidence type="ECO:0000256" key="1">
    <source>
        <dbReference type="SAM" id="MobiDB-lite"/>
    </source>
</evidence>
<proteinExistence type="predicted"/>
<feature type="domain" description="DSBA-like thioredoxin" evidence="2">
    <location>
        <begin position="15"/>
        <end position="194"/>
    </location>
</feature>
<dbReference type="PATRIC" id="fig|34073.19.peg.2596"/>